<dbReference type="PROSITE" id="PS51257">
    <property type="entry name" value="PROKAR_LIPOPROTEIN"/>
    <property type="match status" value="1"/>
</dbReference>
<dbReference type="AlphaFoldDB" id="A0A1W1Y4H3"/>
<dbReference type="InterPro" id="IPR024409">
    <property type="entry name" value="DUF3833"/>
</dbReference>
<protein>
    <recommendedName>
        <fullName evidence="4">DUF3833 domain-containing protein</fullName>
    </recommendedName>
</protein>
<gene>
    <name evidence="2" type="ORF">SAMN06296008_101358</name>
</gene>
<keyword evidence="1" id="KW-0732">Signal</keyword>
<keyword evidence="3" id="KW-1185">Reference proteome</keyword>
<feature type="chain" id="PRO_5012935684" description="DUF3833 domain-containing protein" evidence="1">
    <location>
        <begin position="27"/>
        <end position="186"/>
    </location>
</feature>
<evidence type="ECO:0000313" key="2">
    <source>
        <dbReference type="EMBL" id="SMC31063.1"/>
    </source>
</evidence>
<accession>A0A1W1Y4H3</accession>
<evidence type="ECO:0008006" key="4">
    <source>
        <dbReference type="Google" id="ProtNLM"/>
    </source>
</evidence>
<dbReference type="STRING" id="1938817.SAMN06296008_101358"/>
<name>A0A1W1Y4H3_9BURK</name>
<dbReference type="OrthoDB" id="5296954at2"/>
<feature type="signal peptide" evidence="1">
    <location>
        <begin position="1"/>
        <end position="26"/>
    </location>
</feature>
<evidence type="ECO:0000313" key="3">
    <source>
        <dbReference type="Proteomes" id="UP000192708"/>
    </source>
</evidence>
<reference evidence="2 3" key="1">
    <citation type="submission" date="2017-04" db="EMBL/GenBank/DDBJ databases">
        <authorList>
            <person name="Afonso C.L."/>
            <person name="Miller P.J."/>
            <person name="Scott M.A."/>
            <person name="Spackman E."/>
            <person name="Goraichik I."/>
            <person name="Dimitrov K.M."/>
            <person name="Suarez D.L."/>
            <person name="Swayne D.E."/>
        </authorList>
    </citation>
    <scope>NUCLEOTIDE SEQUENCE [LARGE SCALE GENOMIC DNA]</scope>
    <source>
        <strain evidence="2 3">VK13</strain>
    </source>
</reference>
<evidence type="ECO:0000256" key="1">
    <source>
        <dbReference type="SAM" id="SignalP"/>
    </source>
</evidence>
<sequence length="186" mass="20787">MKTAIIRIFKKVCLLGFIALFLSSCAGPKVEQYANEKPTLLLSDYFNGKVKAYGIFTDRSGKVVKRFTVDLICDWKEVDGVKTGTLDESFLYSDGTTQKRIWTIKQTSTNQYIGTAADVKGSAIGESAGNALNWSYTLLLPVDGKEIEVQFNDWMYLIDSKVMLNKAQMSKFGVNLGEVTLSFFKE</sequence>
<proteinExistence type="predicted"/>
<organism evidence="2 3">
    <name type="scientific">Polynucleobacter kasalickyi</name>
    <dbReference type="NCBI Taxonomy" id="1938817"/>
    <lineage>
        <taxon>Bacteria</taxon>
        <taxon>Pseudomonadati</taxon>
        <taxon>Pseudomonadota</taxon>
        <taxon>Betaproteobacteria</taxon>
        <taxon>Burkholderiales</taxon>
        <taxon>Burkholderiaceae</taxon>
        <taxon>Polynucleobacter</taxon>
    </lineage>
</organism>
<dbReference type="Proteomes" id="UP000192708">
    <property type="component" value="Unassembled WGS sequence"/>
</dbReference>
<dbReference type="EMBL" id="FWXJ01000001">
    <property type="protein sequence ID" value="SMC31063.1"/>
    <property type="molecule type" value="Genomic_DNA"/>
</dbReference>
<dbReference type="RefSeq" id="WP_084282134.1">
    <property type="nucleotide sequence ID" value="NZ_FWXJ01000001.1"/>
</dbReference>
<dbReference type="Pfam" id="PF12915">
    <property type="entry name" value="DUF3833"/>
    <property type="match status" value="1"/>
</dbReference>